<protein>
    <submittedName>
        <fullName evidence="1">Uncharacterized protein</fullName>
    </submittedName>
</protein>
<reference evidence="1" key="1">
    <citation type="submission" date="2018-11" db="EMBL/GenBank/DDBJ databases">
        <authorList>
            <consortium name="Pathogen Informatics"/>
        </authorList>
    </citation>
    <scope>NUCLEOTIDE SEQUENCE [LARGE SCALE GENOMIC DNA]</scope>
</reference>
<dbReference type="OrthoDB" id="10267127at2759"/>
<dbReference type="InterPro" id="IPR028039">
    <property type="entry name" value="CCDC32"/>
</dbReference>
<gene>
    <name evidence="1" type="ORF">HPBE_LOCUS26348</name>
</gene>
<accession>A0A3P8FGW7</accession>
<name>A0A3P8FGW7_HELPZ</name>
<organism evidence="1">
    <name type="scientific">Heligmosomoides polygyrus</name>
    <name type="common">Parasitic roundworm</name>
    <dbReference type="NCBI Taxonomy" id="6339"/>
    <lineage>
        <taxon>Eukaryota</taxon>
        <taxon>Metazoa</taxon>
        <taxon>Ecdysozoa</taxon>
        <taxon>Nematoda</taxon>
        <taxon>Chromadorea</taxon>
        <taxon>Rhabditida</taxon>
        <taxon>Rhabditina</taxon>
        <taxon>Rhabditomorpha</taxon>
        <taxon>Strongyloidea</taxon>
        <taxon>Heligmosomidae</taxon>
        <taxon>Heligmosomoides</taxon>
    </lineage>
</organism>
<dbReference type="Pfam" id="PF14989">
    <property type="entry name" value="CCDC32"/>
    <property type="match status" value="1"/>
</dbReference>
<evidence type="ECO:0000313" key="1">
    <source>
        <dbReference type="EMBL" id="VDP57134.1"/>
    </source>
</evidence>
<dbReference type="AlphaFoldDB" id="A0A3P8FGW7"/>
<proteinExistence type="predicted"/>
<dbReference type="EMBL" id="UZAH01039774">
    <property type="protein sequence ID" value="VDP57134.1"/>
    <property type="molecule type" value="Genomic_DNA"/>
</dbReference>
<sequence>MSSTDRNVIENKLQSIKDPKKVTTKQFLSDLASYKDQQLFNLITAGSPPSSGFDDDFADVVITPNYIRRVVAPQTCAISKQELVHLVKSDHVQV</sequence>